<protein>
    <submittedName>
        <fullName evidence="1">Uncharacterized protein</fullName>
    </submittedName>
</protein>
<proteinExistence type="predicted"/>
<dbReference type="EMBL" id="VEVO01000002">
    <property type="protein sequence ID" value="KAF0045260.1"/>
    <property type="molecule type" value="Genomic_DNA"/>
</dbReference>
<name>A0A6A4TP07_SCOMX</name>
<dbReference type="AlphaFoldDB" id="A0A6A4TP07"/>
<evidence type="ECO:0000313" key="1">
    <source>
        <dbReference type="EMBL" id="KAF0045260.1"/>
    </source>
</evidence>
<comment type="caution">
    <text evidence="1">The sequence shown here is derived from an EMBL/GenBank/DDBJ whole genome shotgun (WGS) entry which is preliminary data.</text>
</comment>
<organism evidence="1 2">
    <name type="scientific">Scophthalmus maximus</name>
    <name type="common">Turbot</name>
    <name type="synonym">Psetta maxima</name>
    <dbReference type="NCBI Taxonomy" id="52904"/>
    <lineage>
        <taxon>Eukaryota</taxon>
        <taxon>Metazoa</taxon>
        <taxon>Chordata</taxon>
        <taxon>Craniata</taxon>
        <taxon>Vertebrata</taxon>
        <taxon>Euteleostomi</taxon>
        <taxon>Actinopterygii</taxon>
        <taxon>Neopterygii</taxon>
        <taxon>Teleostei</taxon>
        <taxon>Neoteleostei</taxon>
        <taxon>Acanthomorphata</taxon>
        <taxon>Carangaria</taxon>
        <taxon>Pleuronectiformes</taxon>
        <taxon>Pleuronectoidei</taxon>
        <taxon>Scophthalmidae</taxon>
        <taxon>Scophthalmus</taxon>
    </lineage>
</organism>
<evidence type="ECO:0000313" key="2">
    <source>
        <dbReference type="Proteomes" id="UP000438429"/>
    </source>
</evidence>
<reference evidence="1 2" key="1">
    <citation type="submission" date="2019-06" db="EMBL/GenBank/DDBJ databases">
        <title>Draft genomes of female and male turbot (Scophthalmus maximus).</title>
        <authorList>
            <person name="Xu H."/>
            <person name="Xu X.-W."/>
            <person name="Shao C."/>
            <person name="Chen S."/>
        </authorList>
    </citation>
    <scope>NUCLEOTIDE SEQUENCE [LARGE SCALE GENOMIC DNA]</scope>
    <source>
        <strain evidence="1">Ysfricsl-2016a</strain>
        <tissue evidence="1">Blood</tissue>
    </source>
</reference>
<dbReference type="Proteomes" id="UP000438429">
    <property type="component" value="Unassembled WGS sequence"/>
</dbReference>
<gene>
    <name evidence="1" type="ORF">F2P81_001789</name>
</gene>
<accession>A0A6A4TP07</accession>
<sequence>MKPADSSLYKSEIMQKREAGIRGRQCPGMSSPQNAPGELLINRLISTCAGSRAKSPSAGPLLKTIHEIQEKILRNVQNKNIRLAGARRRQGEDVAPLLLPVRVPPACLRIDENNKLKEQTETSSSALRRGHEMHAKFLPLPRTCSRTSENGNCRKKENGEALKSTAGHPQASGANRFTIDHLAVVVSAFFERLCEFPPMAIPDQSFEESAMYAKAFTAYDTEYKLLIKKRHTVNASHREVESDFGQRLYEMKRRGGKDRRFFSKCSVKHEAGTQDN</sequence>